<feature type="domain" description="Homing endonuclease LAGLIDADG" evidence="1">
    <location>
        <begin position="6"/>
        <end position="176"/>
    </location>
</feature>
<dbReference type="PANTHER" id="PTHR47539">
    <property type="entry name" value="PENTATRICOPEPTIDE REPEAT-CONTAINING PROTEIN OTP51, CHLOROPLASTIC"/>
    <property type="match status" value="1"/>
</dbReference>
<evidence type="ECO:0000313" key="2">
    <source>
        <dbReference type="EMBL" id="OGY85111.1"/>
    </source>
</evidence>
<accession>A0A1G2B7H2</accession>
<dbReference type="Proteomes" id="UP000176952">
    <property type="component" value="Unassembled WGS sequence"/>
</dbReference>
<dbReference type="AlphaFoldDB" id="A0A1G2B7H2"/>
<name>A0A1G2B7H2_9BACT</name>
<dbReference type="Gene3D" id="3.10.28.10">
    <property type="entry name" value="Homing endonucleases"/>
    <property type="match status" value="2"/>
</dbReference>
<dbReference type="InterPro" id="IPR027434">
    <property type="entry name" value="Homing_endonucl"/>
</dbReference>
<dbReference type="InterPro" id="IPR004860">
    <property type="entry name" value="LAGLIDADG_dom"/>
</dbReference>
<organism evidence="2 3">
    <name type="scientific">Candidatus Kerfeldbacteria bacterium RIFCSPHIGHO2_12_FULL_48_17</name>
    <dbReference type="NCBI Taxonomy" id="1798542"/>
    <lineage>
        <taxon>Bacteria</taxon>
        <taxon>Candidatus Kerfeldiibacteriota</taxon>
    </lineage>
</organism>
<dbReference type="GO" id="GO:0000373">
    <property type="term" value="P:Group II intron splicing"/>
    <property type="evidence" value="ECO:0007669"/>
    <property type="project" value="TreeGrafter"/>
</dbReference>
<evidence type="ECO:0000259" key="1">
    <source>
        <dbReference type="Pfam" id="PF03161"/>
    </source>
</evidence>
<dbReference type="PANTHER" id="PTHR47539:SF1">
    <property type="entry name" value="PENTATRICOPEPTIDE REPEAT-CONTAINING PROTEIN OTP51, CHLOROPLASTIC"/>
    <property type="match status" value="1"/>
</dbReference>
<dbReference type="GO" id="GO:0048564">
    <property type="term" value="P:photosystem I assembly"/>
    <property type="evidence" value="ECO:0007669"/>
    <property type="project" value="TreeGrafter"/>
</dbReference>
<dbReference type="GO" id="GO:0045292">
    <property type="term" value="P:mRNA cis splicing, via spliceosome"/>
    <property type="evidence" value="ECO:0007669"/>
    <property type="project" value="TreeGrafter"/>
</dbReference>
<proteinExistence type="predicted"/>
<reference evidence="2 3" key="1">
    <citation type="journal article" date="2016" name="Nat. Commun.">
        <title>Thousands of microbial genomes shed light on interconnected biogeochemical processes in an aquifer system.</title>
        <authorList>
            <person name="Anantharaman K."/>
            <person name="Brown C.T."/>
            <person name="Hug L.A."/>
            <person name="Sharon I."/>
            <person name="Castelle C.J."/>
            <person name="Probst A.J."/>
            <person name="Thomas B.C."/>
            <person name="Singh A."/>
            <person name="Wilkins M.J."/>
            <person name="Karaoz U."/>
            <person name="Brodie E.L."/>
            <person name="Williams K.H."/>
            <person name="Hubbard S.S."/>
            <person name="Banfield J.F."/>
        </authorList>
    </citation>
    <scope>NUCLEOTIDE SEQUENCE [LARGE SCALE GENOMIC DNA]</scope>
</reference>
<dbReference type="GO" id="GO:0004519">
    <property type="term" value="F:endonuclease activity"/>
    <property type="evidence" value="ECO:0007669"/>
    <property type="project" value="InterPro"/>
</dbReference>
<dbReference type="Pfam" id="PF03161">
    <property type="entry name" value="LAGLIDADG_2"/>
    <property type="match status" value="1"/>
</dbReference>
<protein>
    <recommendedName>
        <fullName evidence="1">Homing endonuclease LAGLIDADG domain-containing protein</fullName>
    </recommendedName>
</protein>
<comment type="caution">
    <text evidence="2">The sequence shown here is derived from an EMBL/GenBank/DDBJ whole genome shotgun (WGS) entry which is preliminary data.</text>
</comment>
<evidence type="ECO:0000313" key="3">
    <source>
        <dbReference type="Proteomes" id="UP000176952"/>
    </source>
</evidence>
<gene>
    <name evidence="2" type="ORF">A3F54_01550</name>
</gene>
<dbReference type="SUPFAM" id="SSF55608">
    <property type="entry name" value="Homing endonucleases"/>
    <property type="match status" value="1"/>
</dbReference>
<dbReference type="InterPro" id="IPR052500">
    <property type="entry name" value="Chloro/Mito_RNA_Process"/>
</dbReference>
<dbReference type="EMBL" id="MHKD01000005">
    <property type="protein sequence ID" value="OGY85111.1"/>
    <property type="molecule type" value="Genomic_DNA"/>
</dbReference>
<sequence>MSARQKEIIIGKILGDGHLETRTQGKTYRLKIEHSIHQKEYVNWLYQELQSLTSSEPKGKLQRVKGKEYEKVWFNTRATSSLQFYGNQFYRNGKKVVPKLIHKWLTPLALAVWFMDDGSIKSKECRGRILNTQSFDATSLKRLQEALKRNFRIETTLRKQPEGQQIYIPSPAIPRFQAVIGEFILPSMKYKLG</sequence>